<dbReference type="SUPFAM" id="SSF160935">
    <property type="entry name" value="VPA0735-like"/>
    <property type="match status" value="1"/>
</dbReference>
<evidence type="ECO:0000259" key="2">
    <source>
        <dbReference type="Pfam" id="PF06742"/>
    </source>
</evidence>
<dbReference type="InterPro" id="IPR037050">
    <property type="entry name" value="DUF1254_sf"/>
</dbReference>
<evidence type="ECO:0000259" key="3">
    <source>
        <dbReference type="Pfam" id="PF06863"/>
    </source>
</evidence>
<dbReference type="InterPro" id="IPR037049">
    <property type="entry name" value="DUF1214_C_sf"/>
</dbReference>
<dbReference type="InterPro" id="IPR010621">
    <property type="entry name" value="DUF1214"/>
</dbReference>
<evidence type="ECO:0000313" key="5">
    <source>
        <dbReference type="Proteomes" id="UP000001868"/>
    </source>
</evidence>
<dbReference type="PANTHER" id="PTHR36509:SF2">
    <property type="entry name" value="BLL3101 PROTEIN"/>
    <property type="match status" value="1"/>
</dbReference>
<feature type="domain" description="DUF1254" evidence="3">
    <location>
        <begin position="58"/>
        <end position="182"/>
    </location>
</feature>
<accession>B4RHE7</accession>
<dbReference type="eggNOG" id="COG5361">
    <property type="taxonomic scope" value="Bacteria"/>
</dbReference>
<evidence type="ECO:0008006" key="6">
    <source>
        <dbReference type="Google" id="ProtNLM"/>
    </source>
</evidence>
<dbReference type="Proteomes" id="UP000001868">
    <property type="component" value="Chromosome"/>
</dbReference>
<evidence type="ECO:0000313" key="4">
    <source>
        <dbReference type="EMBL" id="ACG77407.1"/>
    </source>
</evidence>
<dbReference type="InterPro" id="IPR010679">
    <property type="entry name" value="DUF1254"/>
</dbReference>
<feature type="region of interest" description="Disordered" evidence="1">
    <location>
        <begin position="1"/>
        <end position="21"/>
    </location>
</feature>
<dbReference type="STRING" id="450851.PHZ_c0993"/>
<keyword evidence="5" id="KW-1185">Reference proteome</keyword>
<reference evidence="4 5" key="1">
    <citation type="journal article" date="2008" name="BMC Genomics">
        <title>Complete genome of Phenylobacterium zucineum - a novel facultative intracellular bacterium isolated from human erythroleukemia cell line K562.</title>
        <authorList>
            <person name="Luo Y."/>
            <person name="Xu X."/>
            <person name="Ding Z."/>
            <person name="Liu Z."/>
            <person name="Zhang B."/>
            <person name="Yan Z."/>
            <person name="Sun J."/>
            <person name="Hu S."/>
            <person name="Hu X."/>
        </authorList>
    </citation>
    <scope>NUCLEOTIDE SEQUENCE [LARGE SCALE GENOMIC DNA]</scope>
    <source>
        <strain evidence="4 5">HLK1</strain>
    </source>
</reference>
<protein>
    <recommendedName>
        <fullName evidence="6">Phosphatidylserine decarboxylase</fullName>
    </recommendedName>
</protein>
<dbReference type="AlphaFoldDB" id="B4RHE7"/>
<gene>
    <name evidence="4" type="ordered locus">PHZ_c0993</name>
</gene>
<evidence type="ECO:0000256" key="1">
    <source>
        <dbReference type="SAM" id="MobiDB-lite"/>
    </source>
</evidence>
<organism evidence="4 5">
    <name type="scientific">Phenylobacterium zucineum (strain HLK1)</name>
    <dbReference type="NCBI Taxonomy" id="450851"/>
    <lineage>
        <taxon>Bacteria</taxon>
        <taxon>Pseudomonadati</taxon>
        <taxon>Pseudomonadota</taxon>
        <taxon>Alphaproteobacteria</taxon>
        <taxon>Caulobacterales</taxon>
        <taxon>Caulobacteraceae</taxon>
        <taxon>Phenylobacterium</taxon>
    </lineage>
</organism>
<dbReference type="Gene3D" id="2.60.120.600">
    <property type="entry name" value="Domain of unknown function DUF1214, C-terminal domain"/>
    <property type="match status" value="1"/>
</dbReference>
<dbReference type="Pfam" id="PF06863">
    <property type="entry name" value="DUF1254"/>
    <property type="match status" value="1"/>
</dbReference>
<dbReference type="EMBL" id="CP000747">
    <property type="protein sequence ID" value="ACG77407.1"/>
    <property type="molecule type" value="Genomic_DNA"/>
</dbReference>
<dbReference type="Gene3D" id="2.60.40.1610">
    <property type="entry name" value="Domain of unknown function DUF1254"/>
    <property type="match status" value="1"/>
</dbReference>
<dbReference type="Pfam" id="PF06742">
    <property type="entry name" value="DUF1214"/>
    <property type="match status" value="1"/>
</dbReference>
<dbReference type="KEGG" id="pzu:PHZ_c0993"/>
<feature type="domain" description="DUF1214" evidence="2">
    <location>
        <begin position="306"/>
        <end position="418"/>
    </location>
</feature>
<dbReference type="PANTHER" id="PTHR36509">
    <property type="entry name" value="BLL3101 PROTEIN"/>
    <property type="match status" value="1"/>
</dbReference>
<proteinExistence type="predicted"/>
<dbReference type="HOGENOM" id="CLU_027269_1_1_5"/>
<sequence>MVGRGPDRRGRGRPAYKGRGGAMTDLRTAAREAWIYTLPLVEVATTRQRGQALGHHMGVFTHVRHLANHKHRAVTTPNNDTLYSTAQVDLAAGPVTITLPPAGERYLSLALMDAYTNNFAILGTRTTGPDGGTFRLVGPAEAAEGWNVIRAPTNHVWALARILVDGPHDLEAAREVQAGLSMQGPPCAAPGPYPPRQAPWPEYFAGAAALLAANPPPVTDLAILRRIAPLGLLDGFDAGRFGESEAVEIEAGVAEARKAVRKGGLGGMDFIEGWSYPSARLGDFDQDYLYRAAVALSGLAALPPAEAMYMRAQAPDGRSLFDGTKAWRLHFPASGHLPVDAFWSLSLYEATEDGQFFFADNPLDRYAIGDRTPGLKANEDGSLDIWIGHDTPGAERESNWLPAPAAPFALFMRAYLPRTELLDGGYRLPPVGAAEG</sequence>
<name>B4RHE7_PHEZH</name>